<gene>
    <name evidence="1" type="ORF">NE651_14510</name>
</gene>
<dbReference type="Proteomes" id="UP001205035">
    <property type="component" value="Unassembled WGS sequence"/>
</dbReference>
<reference evidence="1" key="1">
    <citation type="submission" date="2022-06" db="EMBL/GenBank/DDBJ databases">
        <title>Isolation of gut microbiota from human fecal samples.</title>
        <authorList>
            <person name="Pamer E.G."/>
            <person name="Barat B."/>
            <person name="Waligurski E."/>
            <person name="Medina S."/>
            <person name="Paddock L."/>
            <person name="Mostad J."/>
        </authorList>
    </citation>
    <scope>NUCLEOTIDE SEQUENCE</scope>
    <source>
        <strain evidence="1">DFI.6.22</strain>
    </source>
</reference>
<evidence type="ECO:0000313" key="1">
    <source>
        <dbReference type="EMBL" id="MCQ5084096.1"/>
    </source>
</evidence>
<accession>A0AAJ1CGW5</accession>
<evidence type="ECO:0000313" key="2">
    <source>
        <dbReference type="Proteomes" id="UP001205035"/>
    </source>
</evidence>
<proteinExistence type="predicted"/>
<protein>
    <submittedName>
        <fullName evidence="1">Uncharacterized protein</fullName>
    </submittedName>
</protein>
<sequence length="140" mass="15640">MKDQVTSIEQSKRLIDLGVPAEKASMAWIATGRSTYNLKIWKTDAETKAILHQKFPDGYIPAFTVADQLGKVLPNVIQDAHNTYELTLKAVVGGGWRFCYTPVLTPLEADNIGDEMGDNLIELLCNRIEWIVSNGYELNL</sequence>
<organism evidence="1 2">
    <name type="scientific">Alistipes onderdonkii</name>
    <dbReference type="NCBI Taxonomy" id="328813"/>
    <lineage>
        <taxon>Bacteria</taxon>
        <taxon>Pseudomonadati</taxon>
        <taxon>Bacteroidota</taxon>
        <taxon>Bacteroidia</taxon>
        <taxon>Bacteroidales</taxon>
        <taxon>Rikenellaceae</taxon>
        <taxon>Alistipes</taxon>
    </lineage>
</organism>
<dbReference type="RefSeq" id="WP_256166603.1">
    <property type="nucleotide sequence ID" value="NZ_JANGBQ010000032.1"/>
</dbReference>
<dbReference type="AlphaFoldDB" id="A0AAJ1CGW5"/>
<name>A0AAJ1CGW5_9BACT</name>
<dbReference type="EMBL" id="JANGBQ010000032">
    <property type="protein sequence ID" value="MCQ5084096.1"/>
    <property type="molecule type" value="Genomic_DNA"/>
</dbReference>
<comment type="caution">
    <text evidence="1">The sequence shown here is derived from an EMBL/GenBank/DDBJ whole genome shotgun (WGS) entry which is preliminary data.</text>
</comment>